<name>A0A5B6VL22_9ROSI</name>
<dbReference type="OrthoDB" id="1752182at2759"/>
<gene>
    <name evidence="1" type="ORF">EPI10_015479</name>
</gene>
<dbReference type="EMBL" id="SMMG02000006">
    <property type="protein sequence ID" value="KAA3469718.1"/>
    <property type="molecule type" value="Genomic_DNA"/>
</dbReference>
<proteinExistence type="predicted"/>
<reference evidence="2" key="1">
    <citation type="journal article" date="2019" name="Plant Biotechnol. J.">
        <title>Genome sequencing of the Australian wild diploid species Gossypium australe highlights disease resistance and delayed gland morphogenesis.</title>
        <authorList>
            <person name="Cai Y."/>
            <person name="Cai X."/>
            <person name="Wang Q."/>
            <person name="Wang P."/>
            <person name="Zhang Y."/>
            <person name="Cai C."/>
            <person name="Xu Y."/>
            <person name="Wang K."/>
            <person name="Zhou Z."/>
            <person name="Wang C."/>
            <person name="Geng S."/>
            <person name="Li B."/>
            <person name="Dong Q."/>
            <person name="Hou Y."/>
            <person name="Wang H."/>
            <person name="Ai P."/>
            <person name="Liu Z."/>
            <person name="Yi F."/>
            <person name="Sun M."/>
            <person name="An G."/>
            <person name="Cheng J."/>
            <person name="Zhang Y."/>
            <person name="Shi Q."/>
            <person name="Xie Y."/>
            <person name="Shi X."/>
            <person name="Chang Y."/>
            <person name="Huang F."/>
            <person name="Chen Y."/>
            <person name="Hong S."/>
            <person name="Mi L."/>
            <person name="Sun Q."/>
            <person name="Zhang L."/>
            <person name="Zhou B."/>
            <person name="Peng R."/>
            <person name="Zhang X."/>
            <person name="Liu F."/>
        </authorList>
    </citation>
    <scope>NUCLEOTIDE SEQUENCE [LARGE SCALE GENOMIC DNA]</scope>
    <source>
        <strain evidence="2">cv. PA1801</strain>
    </source>
</reference>
<keyword evidence="2" id="KW-1185">Reference proteome</keyword>
<dbReference type="Proteomes" id="UP000325315">
    <property type="component" value="Unassembled WGS sequence"/>
</dbReference>
<dbReference type="Gene3D" id="3.10.10.10">
    <property type="entry name" value="HIV Type 1 Reverse Transcriptase, subunit A, domain 1"/>
    <property type="match status" value="1"/>
</dbReference>
<accession>A0A5B6VL22</accession>
<dbReference type="AlphaFoldDB" id="A0A5B6VL22"/>
<dbReference type="PANTHER" id="PTHR24559:SF429">
    <property type="entry name" value="RNA-DIRECTED DNA POLYMERASE HOMOLOG"/>
    <property type="match status" value="1"/>
</dbReference>
<dbReference type="InterPro" id="IPR053134">
    <property type="entry name" value="RNA-dir_DNA_polymerase"/>
</dbReference>
<dbReference type="InterPro" id="IPR043502">
    <property type="entry name" value="DNA/RNA_pol_sf"/>
</dbReference>
<evidence type="ECO:0000313" key="1">
    <source>
        <dbReference type="EMBL" id="KAA3469718.1"/>
    </source>
</evidence>
<evidence type="ECO:0000313" key="2">
    <source>
        <dbReference type="Proteomes" id="UP000325315"/>
    </source>
</evidence>
<comment type="caution">
    <text evidence="1">The sequence shown here is derived from an EMBL/GenBank/DDBJ whole genome shotgun (WGS) entry which is preliminary data.</text>
</comment>
<sequence length="276" mass="32194">MKDILSKKKSLNEYEISYCGKALCNLEASMKLMLKYIFKLLGIGEVRPITVTLQLVTFNVIKAMKFLDPRKECSMMEELQTLDQENTLGSELLKDEEGNENMALMETNLRNYVQPPRFEPLELEAREYMQPKLSIKEPPKLELKVLSSHLKYVYLGDYSTLHVIVSTEITEHQEEQLIEVLKKFKKTTGWTIVDIRRIIRKEVIKWIDARFIYPISDSSWVSLGQCVPKKGGIMIVENERNELISKRMLTGSRICIDYRKLNKATHKDHFPLPFMD</sequence>
<organism evidence="1 2">
    <name type="scientific">Gossypium australe</name>
    <dbReference type="NCBI Taxonomy" id="47621"/>
    <lineage>
        <taxon>Eukaryota</taxon>
        <taxon>Viridiplantae</taxon>
        <taxon>Streptophyta</taxon>
        <taxon>Embryophyta</taxon>
        <taxon>Tracheophyta</taxon>
        <taxon>Spermatophyta</taxon>
        <taxon>Magnoliopsida</taxon>
        <taxon>eudicotyledons</taxon>
        <taxon>Gunneridae</taxon>
        <taxon>Pentapetalae</taxon>
        <taxon>rosids</taxon>
        <taxon>malvids</taxon>
        <taxon>Malvales</taxon>
        <taxon>Malvaceae</taxon>
        <taxon>Malvoideae</taxon>
        <taxon>Gossypium</taxon>
    </lineage>
</organism>
<dbReference type="SUPFAM" id="SSF56672">
    <property type="entry name" value="DNA/RNA polymerases"/>
    <property type="match status" value="1"/>
</dbReference>
<protein>
    <submittedName>
        <fullName evidence="1">Retrotransposon gag protein</fullName>
    </submittedName>
</protein>
<dbReference type="PANTHER" id="PTHR24559">
    <property type="entry name" value="TRANSPOSON TY3-I GAG-POL POLYPROTEIN"/>
    <property type="match status" value="1"/>
</dbReference>